<dbReference type="AlphaFoldDB" id="A0A1C3WFF8"/>
<dbReference type="EMBL" id="FMAC01000017">
    <property type="protein sequence ID" value="SCB38743.1"/>
    <property type="molecule type" value="Genomic_DNA"/>
</dbReference>
<dbReference type="RefSeq" id="WP_075856797.1">
    <property type="nucleotide sequence ID" value="NZ_FMAC01000017.1"/>
</dbReference>
<evidence type="ECO:0000313" key="1">
    <source>
        <dbReference type="EMBL" id="SCB38743.1"/>
    </source>
</evidence>
<dbReference type="InterPro" id="IPR010385">
    <property type="entry name" value="DUF982"/>
</dbReference>
<dbReference type="Proteomes" id="UP000186228">
    <property type="component" value="Unassembled WGS sequence"/>
</dbReference>
<sequence>MRHIKWSNPIEIGFAQDTFQVVTGPSEALNCMANLWPDRRGPLYVAARSLCRAAIDGRKSAEEAREMFISATREAHLKMH</sequence>
<reference evidence="2" key="1">
    <citation type="submission" date="2016-08" db="EMBL/GenBank/DDBJ databases">
        <authorList>
            <person name="Varghese N."/>
            <person name="Submissions Spin"/>
        </authorList>
    </citation>
    <scope>NUCLEOTIDE SEQUENCE [LARGE SCALE GENOMIC DNA]</scope>
    <source>
        <strain evidence="2">CCBAU 57015</strain>
    </source>
</reference>
<organism evidence="1 2">
    <name type="scientific">Rhizobium hainanense</name>
    <dbReference type="NCBI Taxonomy" id="52131"/>
    <lineage>
        <taxon>Bacteria</taxon>
        <taxon>Pseudomonadati</taxon>
        <taxon>Pseudomonadota</taxon>
        <taxon>Alphaproteobacteria</taxon>
        <taxon>Hyphomicrobiales</taxon>
        <taxon>Rhizobiaceae</taxon>
        <taxon>Rhizobium/Agrobacterium group</taxon>
        <taxon>Rhizobium</taxon>
    </lineage>
</organism>
<evidence type="ECO:0008006" key="3">
    <source>
        <dbReference type="Google" id="ProtNLM"/>
    </source>
</evidence>
<proteinExistence type="predicted"/>
<accession>A0A1C3WFF8</accession>
<dbReference type="Gene3D" id="6.10.250.730">
    <property type="match status" value="1"/>
</dbReference>
<name>A0A1C3WFF8_9HYPH</name>
<keyword evidence="2" id="KW-1185">Reference proteome</keyword>
<evidence type="ECO:0000313" key="2">
    <source>
        <dbReference type="Proteomes" id="UP000186228"/>
    </source>
</evidence>
<dbReference type="Pfam" id="PF06169">
    <property type="entry name" value="DUF982"/>
    <property type="match status" value="1"/>
</dbReference>
<protein>
    <recommendedName>
        <fullName evidence="3">DUF982 domain-containing protein</fullName>
    </recommendedName>
</protein>
<gene>
    <name evidence="1" type="ORF">GA0061100_11794</name>
</gene>
<dbReference type="OrthoDB" id="8289987at2"/>